<dbReference type="Gene3D" id="3.40.50.2300">
    <property type="match status" value="1"/>
</dbReference>
<dbReference type="Proteomes" id="UP000049127">
    <property type="component" value="Unassembled WGS sequence"/>
</dbReference>
<reference evidence="6 7" key="1">
    <citation type="submission" date="2015-01" db="EMBL/GenBank/DDBJ databases">
        <authorList>
            <person name="Aslett A.Martin."/>
            <person name="De Silva Nishadi"/>
        </authorList>
    </citation>
    <scope>NUCLEOTIDE SEQUENCE [LARGE SCALE GENOMIC DNA]</scope>
    <source>
        <strain evidence="6 7">R28058</strain>
    </source>
</reference>
<dbReference type="EMBL" id="CEKZ01000003">
    <property type="protein sequence ID" value="CEQ04219.1"/>
    <property type="molecule type" value="Genomic_DNA"/>
</dbReference>
<feature type="modified residue" description="4-aspartylphosphate" evidence="3">
    <location>
        <position position="57"/>
    </location>
</feature>
<gene>
    <name evidence="6" type="primary">lytR_6</name>
    <name evidence="6" type="ORF">R28058_19521</name>
</gene>
<dbReference type="PROSITE" id="PS50110">
    <property type="entry name" value="RESPONSE_REGULATORY"/>
    <property type="match status" value="1"/>
</dbReference>
<accession>A0A0C7Q7X3</accession>
<organism evidence="6 7">
    <name type="scientific">Paraclostridium sordellii</name>
    <name type="common">Clostridium sordellii</name>
    <dbReference type="NCBI Taxonomy" id="1505"/>
    <lineage>
        <taxon>Bacteria</taxon>
        <taxon>Bacillati</taxon>
        <taxon>Bacillota</taxon>
        <taxon>Clostridia</taxon>
        <taxon>Peptostreptococcales</taxon>
        <taxon>Peptostreptococcaceae</taxon>
        <taxon>Paraclostridium</taxon>
    </lineage>
</organism>
<comment type="function">
    <text evidence="2">May play the central regulatory role in sporulation. It may be an element of the effector pathway responsible for the activation of sporulation genes in response to nutritional stress. Spo0A may act in concert with spo0H (a sigma factor) to control the expression of some genes that are critical to the sporulation process.</text>
</comment>
<evidence type="ECO:0000259" key="4">
    <source>
        <dbReference type="PROSITE" id="PS50110"/>
    </source>
</evidence>
<feature type="domain" description="HTH LytTR-type" evidence="5">
    <location>
        <begin position="128"/>
        <end position="231"/>
    </location>
</feature>
<dbReference type="GO" id="GO:0000156">
    <property type="term" value="F:phosphorelay response regulator activity"/>
    <property type="evidence" value="ECO:0007669"/>
    <property type="project" value="InterPro"/>
</dbReference>
<dbReference type="Gene3D" id="2.40.50.1020">
    <property type="entry name" value="LytTr DNA-binding domain"/>
    <property type="match status" value="1"/>
</dbReference>
<dbReference type="AlphaFoldDB" id="A0A0C7Q7X3"/>
<keyword evidence="3" id="KW-0597">Phosphoprotein</keyword>
<evidence type="ECO:0000256" key="3">
    <source>
        <dbReference type="PROSITE-ProRule" id="PRU00169"/>
    </source>
</evidence>
<dbReference type="SMART" id="SM00850">
    <property type="entry name" value="LytTR"/>
    <property type="match status" value="1"/>
</dbReference>
<feature type="domain" description="Response regulatory" evidence="4">
    <location>
        <begin position="2"/>
        <end position="120"/>
    </location>
</feature>
<dbReference type="Pfam" id="PF00072">
    <property type="entry name" value="Response_reg"/>
    <property type="match status" value="1"/>
</dbReference>
<dbReference type="InterPro" id="IPR007492">
    <property type="entry name" value="LytTR_DNA-bd_dom"/>
</dbReference>
<dbReference type="OrthoDB" id="1756867at2"/>
<dbReference type="PROSITE" id="PS50930">
    <property type="entry name" value="HTH_LYTTR"/>
    <property type="match status" value="1"/>
</dbReference>
<dbReference type="RefSeq" id="WP_055335880.1">
    <property type="nucleotide sequence ID" value="NZ_CDNI01000003.1"/>
</dbReference>
<dbReference type="PANTHER" id="PTHR37299">
    <property type="entry name" value="TRANSCRIPTIONAL REGULATOR-RELATED"/>
    <property type="match status" value="1"/>
</dbReference>
<evidence type="ECO:0000313" key="7">
    <source>
        <dbReference type="Proteomes" id="UP000049127"/>
    </source>
</evidence>
<evidence type="ECO:0000256" key="2">
    <source>
        <dbReference type="ARBA" id="ARBA00024867"/>
    </source>
</evidence>
<dbReference type="GO" id="GO:0003677">
    <property type="term" value="F:DNA binding"/>
    <property type="evidence" value="ECO:0007669"/>
    <property type="project" value="InterPro"/>
</dbReference>
<sequence>MKIAICDDEKLYRIKVKKNIYKTFKNLKIDGKIFEYDSGENLVEDIEKKQFDLIILDIVMNDMDGINTAKEIREIDKKVCIVFLTNYNQYAIQGYGLNVYRYLIKNVDEEKITKIISNIYEEKKFKTIVLKSQKEVISFDLSSIYFFEVNNRIITMHYEINREYKTREFYGKLDDLEVQLKGDSFFRSHRSYIVNIKKIRKIVSREIFFDILPKAIVSRSRYLELKRTYMNYNIAI</sequence>
<dbReference type="InterPro" id="IPR046947">
    <property type="entry name" value="LytR-like"/>
</dbReference>
<evidence type="ECO:0000256" key="1">
    <source>
        <dbReference type="ARBA" id="ARBA00018672"/>
    </source>
</evidence>
<proteinExistence type="predicted"/>
<dbReference type="SUPFAM" id="SSF52172">
    <property type="entry name" value="CheY-like"/>
    <property type="match status" value="1"/>
</dbReference>
<protein>
    <recommendedName>
        <fullName evidence="1">Stage 0 sporulation protein A homolog</fullName>
    </recommendedName>
</protein>
<dbReference type="Pfam" id="PF04397">
    <property type="entry name" value="LytTR"/>
    <property type="match status" value="1"/>
</dbReference>
<name>A0A0C7Q7X3_PARSO</name>
<dbReference type="InterPro" id="IPR011006">
    <property type="entry name" value="CheY-like_superfamily"/>
</dbReference>
<dbReference type="InterPro" id="IPR001789">
    <property type="entry name" value="Sig_transdc_resp-reg_receiver"/>
</dbReference>
<evidence type="ECO:0000313" key="6">
    <source>
        <dbReference type="EMBL" id="CEQ04219.1"/>
    </source>
</evidence>
<dbReference type="PANTHER" id="PTHR37299:SF1">
    <property type="entry name" value="STAGE 0 SPORULATION PROTEIN A HOMOLOG"/>
    <property type="match status" value="1"/>
</dbReference>
<dbReference type="SMART" id="SM00448">
    <property type="entry name" value="REC"/>
    <property type="match status" value="1"/>
</dbReference>
<evidence type="ECO:0000259" key="5">
    <source>
        <dbReference type="PROSITE" id="PS50930"/>
    </source>
</evidence>